<proteinExistence type="predicted"/>
<evidence type="ECO:0000313" key="1">
    <source>
        <dbReference type="EMBL" id="ETS32013.1"/>
    </source>
</evidence>
<name>W3V899_9GAMM</name>
<comment type="caution">
    <text evidence="1">The sequence shown here is derived from an EMBL/GenBank/DDBJ whole genome shotgun (WGS) entry which is preliminary data.</text>
</comment>
<organism evidence="1 2">
    <name type="scientific">Photorhabdus khanii NC19</name>
    <dbReference type="NCBI Taxonomy" id="1004151"/>
    <lineage>
        <taxon>Bacteria</taxon>
        <taxon>Pseudomonadati</taxon>
        <taxon>Pseudomonadota</taxon>
        <taxon>Gammaproteobacteria</taxon>
        <taxon>Enterobacterales</taxon>
        <taxon>Morganellaceae</taxon>
        <taxon>Photorhabdus</taxon>
    </lineage>
</organism>
<dbReference type="Proteomes" id="UP000018957">
    <property type="component" value="Unassembled WGS sequence"/>
</dbReference>
<sequence>MKTWNFVRFLLNKEGANMKKVIYSTNRGCKREAAKILPPTF</sequence>
<dbReference type="EMBL" id="AYSJ01000008">
    <property type="protein sequence ID" value="ETS32013.1"/>
    <property type="molecule type" value="Genomic_DNA"/>
</dbReference>
<reference evidence="1 2" key="1">
    <citation type="submission" date="2013-11" db="EMBL/GenBank/DDBJ databases">
        <title>Elucidation of the Photorhabdus temperata genome and generation of transposon mutant library to identify motility mutants.</title>
        <authorList>
            <person name="Hurst S.G.IV."/>
            <person name="Micheals B."/>
            <person name="Abebe-Akele F."/>
            <person name="Rowedder H."/>
            <person name="Bullock H."/>
            <person name="Jackobeck R."/>
            <person name="Janicki E."/>
            <person name="Tisa L.S."/>
        </authorList>
    </citation>
    <scope>NUCLEOTIDE SEQUENCE [LARGE SCALE GENOMIC DNA]</scope>
    <source>
        <strain evidence="1 2">NC19</strain>
    </source>
</reference>
<gene>
    <name evidence="1" type="ORF">PTE_01770</name>
</gene>
<keyword evidence="2" id="KW-1185">Reference proteome</keyword>
<protein>
    <submittedName>
        <fullName evidence="1">Uncharacterized protein</fullName>
    </submittedName>
</protein>
<dbReference type="AlphaFoldDB" id="W3V899"/>
<dbReference type="PATRIC" id="fig|1004151.3.peg.1811"/>
<evidence type="ECO:0000313" key="2">
    <source>
        <dbReference type="Proteomes" id="UP000018957"/>
    </source>
</evidence>
<accession>W3V899</accession>